<accession>A0A6P7XZG7</accession>
<reference evidence="11" key="1">
    <citation type="submission" date="2025-08" db="UniProtKB">
        <authorList>
            <consortium name="RefSeq"/>
        </authorList>
    </citation>
    <scope>IDENTIFICATION</scope>
</reference>
<dbReference type="GeneID" id="115469449"/>
<keyword evidence="4 8" id="KW-1133">Transmembrane helix</keyword>
<evidence type="ECO:0000256" key="6">
    <source>
        <dbReference type="ARBA" id="ARBA00023170"/>
    </source>
</evidence>
<dbReference type="GO" id="GO:0009897">
    <property type="term" value="C:external side of plasma membrane"/>
    <property type="evidence" value="ECO:0007669"/>
    <property type="project" value="TreeGrafter"/>
</dbReference>
<dbReference type="AlphaFoldDB" id="A0A6P7XZG7"/>
<keyword evidence="5 8" id="KW-0472">Membrane</keyword>
<keyword evidence="2 8" id="KW-0812">Transmembrane</keyword>
<dbReference type="Pfam" id="PF09240">
    <property type="entry name" value="IL6Ra-bind"/>
    <property type="match status" value="1"/>
</dbReference>
<dbReference type="RefSeq" id="XP_030057978.1">
    <property type="nucleotide sequence ID" value="XM_030202118.1"/>
</dbReference>
<evidence type="ECO:0000313" key="11">
    <source>
        <dbReference type="RefSeq" id="XP_030057978.1"/>
    </source>
</evidence>
<evidence type="ECO:0000313" key="10">
    <source>
        <dbReference type="Proteomes" id="UP000515156"/>
    </source>
</evidence>
<dbReference type="InterPro" id="IPR015321">
    <property type="entry name" value="TypeI_recpt_CBD"/>
</dbReference>
<organism evidence="10 11">
    <name type="scientific">Microcaecilia unicolor</name>
    <dbReference type="NCBI Taxonomy" id="1415580"/>
    <lineage>
        <taxon>Eukaryota</taxon>
        <taxon>Metazoa</taxon>
        <taxon>Chordata</taxon>
        <taxon>Craniata</taxon>
        <taxon>Vertebrata</taxon>
        <taxon>Euteleostomi</taxon>
        <taxon>Amphibia</taxon>
        <taxon>Gymnophiona</taxon>
        <taxon>Siphonopidae</taxon>
        <taxon>Microcaecilia</taxon>
    </lineage>
</organism>
<dbReference type="PANTHER" id="PTHR23037">
    <property type="entry name" value="CYTOKINE RECEPTOR"/>
    <property type="match status" value="1"/>
</dbReference>
<gene>
    <name evidence="11" type="primary">LOC115469449</name>
</gene>
<evidence type="ECO:0000256" key="3">
    <source>
        <dbReference type="ARBA" id="ARBA00022729"/>
    </source>
</evidence>
<dbReference type="KEGG" id="muo:115469449"/>
<dbReference type="GO" id="GO:0004896">
    <property type="term" value="F:cytokine receptor activity"/>
    <property type="evidence" value="ECO:0007669"/>
    <property type="project" value="TreeGrafter"/>
</dbReference>
<proteinExistence type="predicted"/>
<dbReference type="PROSITE" id="PS50853">
    <property type="entry name" value="FN3"/>
    <property type="match status" value="1"/>
</dbReference>
<protein>
    <submittedName>
        <fullName evidence="11">Interleukin-5 receptor subunit alpha-like isoform X1</fullName>
    </submittedName>
</protein>
<evidence type="ECO:0000256" key="5">
    <source>
        <dbReference type="ARBA" id="ARBA00023136"/>
    </source>
</evidence>
<keyword evidence="7" id="KW-0325">Glycoprotein</keyword>
<name>A0A6P7XZG7_9AMPH</name>
<evidence type="ECO:0000256" key="4">
    <source>
        <dbReference type="ARBA" id="ARBA00022989"/>
    </source>
</evidence>
<dbReference type="InParanoid" id="A0A6P7XZG7"/>
<dbReference type="PANTHER" id="PTHR23037:SF46">
    <property type="entry name" value="INTERLEUKIN 5 RECEPTOR SUBUNIT ALPHA"/>
    <property type="match status" value="1"/>
</dbReference>
<feature type="domain" description="Fibronectin type-III" evidence="9">
    <location>
        <begin position="265"/>
        <end position="360"/>
    </location>
</feature>
<evidence type="ECO:0000259" key="9">
    <source>
        <dbReference type="PROSITE" id="PS50853"/>
    </source>
</evidence>
<comment type="subcellular location">
    <subcellularLocation>
        <location evidence="1">Membrane</location>
        <topology evidence="1">Single-pass type I membrane protein</topology>
    </subcellularLocation>
</comment>
<keyword evidence="6" id="KW-0675">Receptor</keyword>
<feature type="transmembrane region" description="Helical" evidence="8">
    <location>
        <begin position="368"/>
        <end position="389"/>
    </location>
</feature>
<dbReference type="InterPro" id="IPR003961">
    <property type="entry name" value="FN3_dom"/>
</dbReference>
<dbReference type="InterPro" id="IPR013783">
    <property type="entry name" value="Ig-like_fold"/>
</dbReference>
<sequence length="443" mass="50781">MEGGGSRSRSDWIRAAATTLYLILNSKHSCFMEPVISSTVLLILGLTMWKIFPSASLASTEQNIILSSPNVTIKKYGSGYVVLTWDSKLTKDMENFAAKYVFCYQYLNLKRWYSEITERNFARIVLKSHLGFNFKICTQLKNKRGIHVAESAWAEYNYQVPAGPVHNLSCIVYNISNLKCTWEIKPESPEELQFFFSYRYRRDLFQCQQYLTNAKKKNIGCDMKDVHFNATIGERPRIRATVSVKDSEVQLNWSFLPLHIEILTPPINISVSTGKENARFQWNPPATIGSKDKSCFLYEVKLKQSDKEAHVRYAEIENEEYLFPDYDGNKRYSFQVRAKKNCIKNKHWGEWSELVFIGEGGKAIVQPWLVVLIGFFSIMSIGSLIGFLCKRYKVFNLLFTPVPEPSHKITNWLISESTHLQNNALVQTEAVTTTEVVTATGDS</sequence>
<dbReference type="CDD" id="cd00063">
    <property type="entry name" value="FN3"/>
    <property type="match status" value="1"/>
</dbReference>
<evidence type="ECO:0000256" key="7">
    <source>
        <dbReference type="ARBA" id="ARBA00023180"/>
    </source>
</evidence>
<dbReference type="Proteomes" id="UP000515156">
    <property type="component" value="Chromosome 4"/>
</dbReference>
<evidence type="ECO:0000256" key="8">
    <source>
        <dbReference type="SAM" id="Phobius"/>
    </source>
</evidence>
<dbReference type="SUPFAM" id="SSF49265">
    <property type="entry name" value="Fibronectin type III"/>
    <property type="match status" value="2"/>
</dbReference>
<keyword evidence="10" id="KW-1185">Reference proteome</keyword>
<evidence type="ECO:0000256" key="2">
    <source>
        <dbReference type="ARBA" id="ARBA00022692"/>
    </source>
</evidence>
<dbReference type="InterPro" id="IPR036116">
    <property type="entry name" value="FN3_sf"/>
</dbReference>
<dbReference type="OrthoDB" id="9890439at2759"/>
<keyword evidence="3" id="KW-0732">Signal</keyword>
<dbReference type="Gene3D" id="2.60.40.10">
    <property type="entry name" value="Immunoglobulins"/>
    <property type="match status" value="3"/>
</dbReference>
<evidence type="ECO:0000256" key="1">
    <source>
        <dbReference type="ARBA" id="ARBA00004479"/>
    </source>
</evidence>